<organism evidence="2">
    <name type="scientific">Salinispora arenicola (strain CNS-205)</name>
    <dbReference type="NCBI Taxonomy" id="391037"/>
    <lineage>
        <taxon>Bacteria</taxon>
        <taxon>Bacillati</taxon>
        <taxon>Actinomycetota</taxon>
        <taxon>Actinomycetes</taxon>
        <taxon>Micromonosporales</taxon>
        <taxon>Micromonosporaceae</taxon>
        <taxon>Salinispora</taxon>
    </lineage>
</organism>
<gene>
    <name evidence="2" type="ordered locus">Sare_4497</name>
</gene>
<accession>A8M6Q2</accession>
<dbReference type="KEGG" id="saq:Sare_4497"/>
<dbReference type="HOGENOM" id="CLU_1721034_0_0_11"/>
<evidence type="ECO:0000313" key="2">
    <source>
        <dbReference type="EMBL" id="ABW00270.1"/>
    </source>
</evidence>
<reference evidence="2" key="1">
    <citation type="submission" date="2007-10" db="EMBL/GenBank/DDBJ databases">
        <title>Complete sequence of Salinispora arenicola CNS-205.</title>
        <authorList>
            <consortium name="US DOE Joint Genome Institute"/>
            <person name="Copeland A."/>
            <person name="Lucas S."/>
            <person name="Lapidus A."/>
            <person name="Barry K."/>
            <person name="Glavina del Rio T."/>
            <person name="Dalin E."/>
            <person name="Tice H."/>
            <person name="Pitluck S."/>
            <person name="Foster B."/>
            <person name="Schmutz J."/>
            <person name="Larimer F."/>
            <person name="Land M."/>
            <person name="Hauser L."/>
            <person name="Kyrpides N."/>
            <person name="Ivanova N."/>
            <person name="Jensen P.R."/>
            <person name="Moore B.S."/>
            <person name="Penn K."/>
            <person name="Jenkins C."/>
            <person name="Udwary D."/>
            <person name="Xiang L."/>
            <person name="Gontang E."/>
            <person name="Richardson P."/>
        </authorList>
    </citation>
    <scope>NUCLEOTIDE SEQUENCE [LARGE SCALE GENOMIC DNA]</scope>
    <source>
        <strain evidence="2">CNS-205</strain>
    </source>
</reference>
<dbReference type="AlphaFoldDB" id="A8M6Q2"/>
<sequence length="152" mass="15943">MRSNAELASWPPGRRPRADRGPVPAVRPGRSRPTTAALRRPGTPGHPRPPAPDLRGSLAPHGRLALRRCPTRRRPARPALRRHHHDAKGARPVVADLMTVAQPATSTGPGQAPALTIALSILGSSVVAGLIGTILGNTRANGAARARTDRPA</sequence>
<proteinExistence type="predicted"/>
<feature type="compositionally biased region" description="Basic residues" evidence="1">
    <location>
        <begin position="64"/>
        <end position="86"/>
    </location>
</feature>
<name>A8M6Q2_SALAI</name>
<evidence type="ECO:0000256" key="1">
    <source>
        <dbReference type="SAM" id="MobiDB-lite"/>
    </source>
</evidence>
<dbReference type="EMBL" id="CP000850">
    <property type="protein sequence ID" value="ABW00270.1"/>
    <property type="molecule type" value="Genomic_DNA"/>
</dbReference>
<feature type="region of interest" description="Disordered" evidence="1">
    <location>
        <begin position="1"/>
        <end position="91"/>
    </location>
</feature>
<protein>
    <submittedName>
        <fullName evidence="2">Uncharacterized protein</fullName>
    </submittedName>
</protein>